<feature type="region of interest" description="Disordered" evidence="5">
    <location>
        <begin position="23"/>
        <end position="58"/>
    </location>
</feature>
<proteinExistence type="predicted"/>
<evidence type="ECO:0000313" key="7">
    <source>
        <dbReference type="EMBL" id="KAF2868685.1"/>
    </source>
</evidence>
<evidence type="ECO:0000256" key="3">
    <source>
        <dbReference type="ARBA" id="ARBA00022833"/>
    </source>
</evidence>
<gene>
    <name evidence="7" type="ORF">BDV95DRAFT_499687</name>
</gene>
<feature type="compositionally biased region" description="Pro residues" evidence="5">
    <location>
        <begin position="162"/>
        <end position="171"/>
    </location>
</feature>
<evidence type="ECO:0000256" key="5">
    <source>
        <dbReference type="SAM" id="MobiDB-lite"/>
    </source>
</evidence>
<comment type="caution">
    <text evidence="7">The sequence shown here is derived from an EMBL/GenBank/DDBJ whole genome shotgun (WGS) entry which is preliminary data.</text>
</comment>
<evidence type="ECO:0000256" key="2">
    <source>
        <dbReference type="ARBA" id="ARBA00022771"/>
    </source>
</evidence>
<dbReference type="GO" id="GO:0016925">
    <property type="term" value="P:protein sumoylation"/>
    <property type="evidence" value="ECO:0007669"/>
    <property type="project" value="TreeGrafter"/>
</dbReference>
<evidence type="ECO:0000256" key="4">
    <source>
        <dbReference type="PROSITE-ProRule" id="PRU00452"/>
    </source>
</evidence>
<evidence type="ECO:0000313" key="8">
    <source>
        <dbReference type="Proteomes" id="UP000481861"/>
    </source>
</evidence>
<feature type="region of interest" description="Disordered" evidence="5">
    <location>
        <begin position="434"/>
        <end position="519"/>
    </location>
</feature>
<dbReference type="Proteomes" id="UP000481861">
    <property type="component" value="Unassembled WGS sequence"/>
</dbReference>
<feature type="region of interest" description="Disordered" evidence="5">
    <location>
        <begin position="859"/>
        <end position="882"/>
    </location>
</feature>
<evidence type="ECO:0000256" key="1">
    <source>
        <dbReference type="ARBA" id="ARBA00022723"/>
    </source>
</evidence>
<dbReference type="GO" id="GO:0008270">
    <property type="term" value="F:zinc ion binding"/>
    <property type="evidence" value="ECO:0007669"/>
    <property type="project" value="UniProtKB-KW"/>
</dbReference>
<dbReference type="PROSITE" id="PS51044">
    <property type="entry name" value="ZF_SP_RING"/>
    <property type="match status" value="1"/>
</dbReference>
<dbReference type="GO" id="GO:0000785">
    <property type="term" value="C:chromatin"/>
    <property type="evidence" value="ECO:0007669"/>
    <property type="project" value="TreeGrafter"/>
</dbReference>
<feature type="compositionally biased region" description="Low complexity" evidence="5">
    <location>
        <begin position="172"/>
        <end position="182"/>
    </location>
</feature>
<protein>
    <recommendedName>
        <fullName evidence="6">SP-RING-type domain-containing protein</fullName>
    </recommendedName>
</protein>
<dbReference type="Gene3D" id="3.30.40.10">
    <property type="entry name" value="Zinc/RING finger domain, C3HC4 (zinc finger)"/>
    <property type="match status" value="1"/>
</dbReference>
<organism evidence="7 8">
    <name type="scientific">Massariosphaeria phaeospora</name>
    <dbReference type="NCBI Taxonomy" id="100035"/>
    <lineage>
        <taxon>Eukaryota</taxon>
        <taxon>Fungi</taxon>
        <taxon>Dikarya</taxon>
        <taxon>Ascomycota</taxon>
        <taxon>Pezizomycotina</taxon>
        <taxon>Dothideomycetes</taxon>
        <taxon>Pleosporomycetidae</taxon>
        <taxon>Pleosporales</taxon>
        <taxon>Pleosporales incertae sedis</taxon>
        <taxon>Massariosphaeria</taxon>
    </lineage>
</organism>
<keyword evidence="3" id="KW-0862">Zinc</keyword>
<name>A0A7C8MJK6_9PLEO</name>
<dbReference type="EMBL" id="JAADJZ010000018">
    <property type="protein sequence ID" value="KAF2868685.1"/>
    <property type="molecule type" value="Genomic_DNA"/>
</dbReference>
<reference evidence="7 8" key="1">
    <citation type="submission" date="2020-01" db="EMBL/GenBank/DDBJ databases">
        <authorList>
            <consortium name="DOE Joint Genome Institute"/>
            <person name="Haridas S."/>
            <person name="Albert R."/>
            <person name="Binder M."/>
            <person name="Bloem J."/>
            <person name="Labutti K."/>
            <person name="Salamov A."/>
            <person name="Andreopoulos B."/>
            <person name="Baker S.E."/>
            <person name="Barry K."/>
            <person name="Bills G."/>
            <person name="Bluhm B.H."/>
            <person name="Cannon C."/>
            <person name="Castanera R."/>
            <person name="Culley D.E."/>
            <person name="Daum C."/>
            <person name="Ezra D."/>
            <person name="Gonzalez J.B."/>
            <person name="Henrissat B."/>
            <person name="Kuo A."/>
            <person name="Liang C."/>
            <person name="Lipzen A."/>
            <person name="Lutzoni F."/>
            <person name="Magnuson J."/>
            <person name="Mondo S."/>
            <person name="Nolan M."/>
            <person name="Ohm R."/>
            <person name="Pangilinan J."/>
            <person name="Park H.-J.H."/>
            <person name="Ramirez L."/>
            <person name="Alfaro M."/>
            <person name="Sun H."/>
            <person name="Tritt A."/>
            <person name="Yoshinaga Y."/>
            <person name="Zwiers L.-H.L."/>
            <person name="Turgeon B.G."/>
            <person name="Goodwin S.B."/>
            <person name="Spatafora J.W."/>
            <person name="Crous P.W."/>
            <person name="Grigoriev I.V."/>
        </authorList>
    </citation>
    <scope>NUCLEOTIDE SEQUENCE [LARGE SCALE GENOMIC DNA]</scope>
    <source>
        <strain evidence="7 8">CBS 611.86</strain>
    </source>
</reference>
<dbReference type="GO" id="GO:0061665">
    <property type="term" value="F:SUMO ligase activity"/>
    <property type="evidence" value="ECO:0007669"/>
    <property type="project" value="TreeGrafter"/>
</dbReference>
<accession>A0A7C8MJK6</accession>
<evidence type="ECO:0000259" key="6">
    <source>
        <dbReference type="PROSITE" id="PS51044"/>
    </source>
</evidence>
<keyword evidence="2 4" id="KW-0863">Zinc-finger</keyword>
<feature type="compositionally biased region" description="Polar residues" evidence="5">
    <location>
        <begin position="137"/>
        <end position="148"/>
    </location>
</feature>
<feature type="compositionally biased region" description="Basic and acidic residues" evidence="5">
    <location>
        <begin position="92"/>
        <end position="102"/>
    </location>
</feature>
<dbReference type="InterPro" id="IPR004181">
    <property type="entry name" value="Znf_MIZ"/>
</dbReference>
<keyword evidence="8" id="KW-1185">Reference proteome</keyword>
<dbReference type="AlphaFoldDB" id="A0A7C8MJK6"/>
<dbReference type="PANTHER" id="PTHR10782:SF4">
    <property type="entry name" value="TONALLI, ISOFORM E"/>
    <property type="match status" value="1"/>
</dbReference>
<dbReference type="PANTHER" id="PTHR10782">
    <property type="entry name" value="ZINC FINGER MIZ DOMAIN-CONTAINING PROTEIN"/>
    <property type="match status" value="1"/>
</dbReference>
<sequence>MTAGGRAPVQQDSAATQHTLNYALGNLGGRQKPWMISNPPDHSQAPPRQPPPLSVVPSNHYNELLEKRKRGRPPKARVEVLQQTAALGRASPTHDRSRDRHPPSNSTSPLLANTVAPHRLIRSPLPSPNAVLPSPSPSEDTVTESTAPATYVRFLPSRTPSSGPPNQPPSRPQSNPRPRAQPLDSGALPEATTWYSYQYCLQNLDRFEATRRVSPEHPRDPKRLEVLKDAVSKQDWAYLTMHQYYCMVDVDPASLPSSFRTQTNLPYARWLLREVLDTNDSLSDPVLHFFANFPMPLAESATRWPQRFEQESQRFLAFIDASANFNAVRAKCVARMFPPVAGELYYDIGISSPVFQRIVFTAVLRRIWARTSISAQHPQYEAHTVSVFAENQLWFYQNENRRSNNQPVTVEQRIWEMEHWGGRLGELCGGVSRLVGDPPAPRPVPLASTAAPQHQRLTRQSHHLSASRPPEQPVTSQVMPHFPGPQPTAAQVPARRGPGRPRLRPDLPHQPVPSQQPPQAVLPSILAPLLPQRGWHQPQQRLPNAARFGLHQADLRSPILKAQSFHAVLYQSVVGFAKPPVRLADAGRKIETWTFSVDTALPSIPRDIPGGPGEPASREVNENSKMLRLRSVKWPSTKLIDENAWATADTSWIPNAYFTFNGHHLHMRKKLHHGKDLPVDLSALVVAGENKLEIAILKEPDDQTYLSYLVAVEVVGFEIHERVKQRCLTDNRIPAFQSLDDIKRKLSSTNNDDEIAIVQSNLTIKLFDPFSASKICDIPTRGRSCLHYDCFDLETFLETRSRRDNTTLVDNWRCPICNADARPQHLVVDSFLQEVRAELAQKGLLNTRAIIMDQDGSWKPKVEDLDPNGVHEPGSPDEDERPVVPAARHFLAHPEVIDLSD</sequence>
<dbReference type="InterPro" id="IPR013083">
    <property type="entry name" value="Znf_RING/FYVE/PHD"/>
</dbReference>
<dbReference type="Pfam" id="PF02891">
    <property type="entry name" value="zf-MIZ"/>
    <property type="match status" value="1"/>
</dbReference>
<dbReference type="OrthoDB" id="27975at2759"/>
<feature type="region of interest" description="Disordered" evidence="5">
    <location>
        <begin position="83"/>
        <end position="186"/>
    </location>
</feature>
<keyword evidence="1" id="KW-0479">Metal-binding</keyword>
<feature type="domain" description="SP-RING-type" evidence="6">
    <location>
        <begin position="751"/>
        <end position="841"/>
    </location>
</feature>